<evidence type="ECO:0000313" key="2">
    <source>
        <dbReference type="Proteomes" id="UP000314294"/>
    </source>
</evidence>
<reference evidence="1 2" key="1">
    <citation type="submission" date="2019-03" db="EMBL/GenBank/DDBJ databases">
        <title>First draft genome of Liparis tanakae, snailfish: a comprehensive survey of snailfish specific genes.</title>
        <authorList>
            <person name="Kim W."/>
            <person name="Song I."/>
            <person name="Jeong J.-H."/>
            <person name="Kim D."/>
            <person name="Kim S."/>
            <person name="Ryu S."/>
            <person name="Song J.Y."/>
            <person name="Lee S.K."/>
        </authorList>
    </citation>
    <scope>NUCLEOTIDE SEQUENCE [LARGE SCALE GENOMIC DNA]</scope>
    <source>
        <tissue evidence="1">Muscle</tissue>
    </source>
</reference>
<organism evidence="1 2">
    <name type="scientific">Liparis tanakae</name>
    <name type="common">Tanaka's snailfish</name>
    <dbReference type="NCBI Taxonomy" id="230148"/>
    <lineage>
        <taxon>Eukaryota</taxon>
        <taxon>Metazoa</taxon>
        <taxon>Chordata</taxon>
        <taxon>Craniata</taxon>
        <taxon>Vertebrata</taxon>
        <taxon>Euteleostomi</taxon>
        <taxon>Actinopterygii</taxon>
        <taxon>Neopterygii</taxon>
        <taxon>Teleostei</taxon>
        <taxon>Neoteleostei</taxon>
        <taxon>Acanthomorphata</taxon>
        <taxon>Eupercaria</taxon>
        <taxon>Perciformes</taxon>
        <taxon>Cottioidei</taxon>
        <taxon>Cottales</taxon>
        <taxon>Liparidae</taxon>
        <taxon>Liparis</taxon>
    </lineage>
</organism>
<evidence type="ECO:0000313" key="1">
    <source>
        <dbReference type="EMBL" id="TNN53808.1"/>
    </source>
</evidence>
<name>A0A4Z2GJR9_9TELE</name>
<proteinExistence type="predicted"/>
<accession>A0A4Z2GJR9</accession>
<protein>
    <submittedName>
        <fullName evidence="1">Uncharacterized protein</fullName>
    </submittedName>
</protein>
<dbReference type="EMBL" id="SRLO01000504">
    <property type="protein sequence ID" value="TNN53808.1"/>
    <property type="molecule type" value="Genomic_DNA"/>
</dbReference>
<dbReference type="Proteomes" id="UP000314294">
    <property type="component" value="Unassembled WGS sequence"/>
</dbReference>
<comment type="caution">
    <text evidence="1">The sequence shown here is derived from an EMBL/GenBank/DDBJ whole genome shotgun (WGS) entry which is preliminary data.</text>
</comment>
<dbReference type="AlphaFoldDB" id="A0A4Z2GJR9"/>
<keyword evidence="2" id="KW-1185">Reference proteome</keyword>
<gene>
    <name evidence="1" type="ORF">EYF80_035953</name>
</gene>
<sequence>MDVPPRSLALSLSSTSASLYSFSASSRMLPSLWKRKRSGMVMSSVLRPSPAIWNRGAVSLLLPSLSSERWREVSREQLSPLALTDDDASDGAGLLDVPGLLREHALAPLEQGDVAADVLGVGDLGAAAVRLGHRHEASYLHTGAKKNKKKGKKEGTFLYHGVHRACRSMPNCAGPAVSTTRPRNGCETI</sequence>